<evidence type="ECO:0000313" key="1">
    <source>
        <dbReference type="EMBL" id="RYR15290.1"/>
    </source>
</evidence>
<dbReference type="Proteomes" id="UP000289738">
    <property type="component" value="Chromosome B04"/>
</dbReference>
<protein>
    <submittedName>
        <fullName evidence="1">Uncharacterized protein</fullName>
    </submittedName>
</protein>
<evidence type="ECO:0000313" key="2">
    <source>
        <dbReference type="Proteomes" id="UP000289738"/>
    </source>
</evidence>
<dbReference type="EMBL" id="SDMP01000014">
    <property type="protein sequence ID" value="RYR15290.1"/>
    <property type="molecule type" value="Genomic_DNA"/>
</dbReference>
<sequence length="94" mass="11393">MFNCSFEWQGACHMFDAYNKARDLQNCYWNCNYNVKQFGPCKVYSSKNIKCFSWNNMETRTRNLLIEYEETMPRYVTRTHDLLIEYGESMPFEP</sequence>
<proteinExistence type="predicted"/>
<accession>A0A444ZM91</accession>
<keyword evidence="2" id="KW-1185">Reference proteome</keyword>
<reference evidence="1 2" key="1">
    <citation type="submission" date="2019-01" db="EMBL/GenBank/DDBJ databases">
        <title>Sequencing of cultivated peanut Arachis hypogaea provides insights into genome evolution and oil improvement.</title>
        <authorList>
            <person name="Chen X."/>
        </authorList>
    </citation>
    <scope>NUCLEOTIDE SEQUENCE [LARGE SCALE GENOMIC DNA]</scope>
    <source>
        <strain evidence="2">cv. Fuhuasheng</strain>
        <tissue evidence="1">Leaves</tissue>
    </source>
</reference>
<comment type="caution">
    <text evidence="1">The sequence shown here is derived from an EMBL/GenBank/DDBJ whole genome shotgun (WGS) entry which is preliminary data.</text>
</comment>
<dbReference type="AlphaFoldDB" id="A0A444ZM91"/>
<name>A0A444ZM91_ARAHY</name>
<organism evidence="1 2">
    <name type="scientific">Arachis hypogaea</name>
    <name type="common">Peanut</name>
    <dbReference type="NCBI Taxonomy" id="3818"/>
    <lineage>
        <taxon>Eukaryota</taxon>
        <taxon>Viridiplantae</taxon>
        <taxon>Streptophyta</taxon>
        <taxon>Embryophyta</taxon>
        <taxon>Tracheophyta</taxon>
        <taxon>Spermatophyta</taxon>
        <taxon>Magnoliopsida</taxon>
        <taxon>eudicotyledons</taxon>
        <taxon>Gunneridae</taxon>
        <taxon>Pentapetalae</taxon>
        <taxon>rosids</taxon>
        <taxon>fabids</taxon>
        <taxon>Fabales</taxon>
        <taxon>Fabaceae</taxon>
        <taxon>Papilionoideae</taxon>
        <taxon>50 kb inversion clade</taxon>
        <taxon>dalbergioids sensu lato</taxon>
        <taxon>Dalbergieae</taxon>
        <taxon>Pterocarpus clade</taxon>
        <taxon>Arachis</taxon>
    </lineage>
</organism>
<gene>
    <name evidence="1" type="ORF">Ahy_B04g072013</name>
</gene>